<accession>A0A6P2SC84</accession>
<dbReference type="RefSeq" id="WP_175035393.1">
    <property type="nucleotide sequence ID" value="NZ_CABVPW010000058.1"/>
</dbReference>
<evidence type="ECO:0000313" key="1">
    <source>
        <dbReference type="EMBL" id="VWC46645.1"/>
    </source>
</evidence>
<gene>
    <name evidence="1" type="ORF">BLA23254_07410</name>
</gene>
<dbReference type="EMBL" id="CABVPW010000058">
    <property type="protein sequence ID" value="VWC46645.1"/>
    <property type="molecule type" value="Genomic_DNA"/>
</dbReference>
<proteinExistence type="predicted"/>
<name>A0A6P2SC84_BURL3</name>
<reference evidence="1 2" key="1">
    <citation type="submission" date="2019-09" db="EMBL/GenBank/DDBJ databases">
        <authorList>
            <person name="Depoorter E."/>
        </authorList>
    </citation>
    <scope>NUCLEOTIDE SEQUENCE [LARGE SCALE GENOMIC DNA]</scope>
    <source>
        <strain evidence="1">LMG 23254</strain>
    </source>
</reference>
<protein>
    <submittedName>
        <fullName evidence="1">Uncharacterized protein</fullName>
    </submittedName>
</protein>
<organism evidence="1 2">
    <name type="scientific">Burkholderia lata (strain ATCC 17760 / DSM 23089 / LMG 22485 / NCIMB 9086 / R18194 / 383)</name>
    <dbReference type="NCBI Taxonomy" id="482957"/>
    <lineage>
        <taxon>Bacteria</taxon>
        <taxon>Pseudomonadati</taxon>
        <taxon>Pseudomonadota</taxon>
        <taxon>Betaproteobacteria</taxon>
        <taxon>Burkholderiales</taxon>
        <taxon>Burkholderiaceae</taxon>
        <taxon>Burkholderia</taxon>
        <taxon>Burkholderia cepacia complex</taxon>
    </lineage>
</organism>
<dbReference type="AlphaFoldDB" id="A0A6P2SC84"/>
<sequence length="131" mass="14160">MSEVLDLPVELAKVLFDPVGKTVGEVAAELDQALRIADLAPEWVAAANQTATAEEELSGLRGSSAWPKAPYRAGRICVSVMRLDFDAGVQVDVIRAVDGHRRIQPVIRIGARSRSHAWAIAATVSRLFDLD</sequence>
<evidence type="ECO:0000313" key="2">
    <source>
        <dbReference type="Proteomes" id="UP000494218"/>
    </source>
</evidence>
<dbReference type="Proteomes" id="UP000494218">
    <property type="component" value="Unassembled WGS sequence"/>
</dbReference>